<reference evidence="3 4" key="1">
    <citation type="journal article" date="2016" name="Sci. Rep.">
        <title>Penicillium arizonense, a new, genome sequenced fungal species, reveals a high chemical diversity in secreted metabolites.</title>
        <authorList>
            <person name="Grijseels S."/>
            <person name="Nielsen J.C."/>
            <person name="Randelovic M."/>
            <person name="Nielsen J."/>
            <person name="Nielsen K.F."/>
            <person name="Workman M."/>
            <person name="Frisvad J.C."/>
        </authorList>
    </citation>
    <scope>NUCLEOTIDE SEQUENCE [LARGE SCALE GENOMIC DNA]</scope>
    <source>
        <strain evidence="3 4">CBS 141311</strain>
    </source>
</reference>
<dbReference type="InterPro" id="IPR056002">
    <property type="entry name" value="DUF7580"/>
</dbReference>
<comment type="caution">
    <text evidence="3">The sequence shown here is derived from an EMBL/GenBank/DDBJ whole genome shotgun (WGS) entry which is preliminary data.</text>
</comment>
<feature type="domain" description="Prion-inhibition and propagation HeLo" evidence="1">
    <location>
        <begin position="8"/>
        <end position="254"/>
    </location>
</feature>
<dbReference type="PANTHER" id="PTHR37542">
    <property type="entry name" value="HELO DOMAIN-CONTAINING PROTEIN-RELATED"/>
    <property type="match status" value="1"/>
</dbReference>
<name>A0A1F5L1N7_PENAI</name>
<dbReference type="InterPro" id="IPR011009">
    <property type="entry name" value="Kinase-like_dom_sf"/>
</dbReference>
<dbReference type="InterPro" id="IPR038305">
    <property type="entry name" value="HeLo_sf"/>
</dbReference>
<accession>A0A1F5L1N7</accession>
<dbReference type="RefSeq" id="XP_022482589.1">
    <property type="nucleotide sequence ID" value="XM_022637548.1"/>
</dbReference>
<evidence type="ECO:0000259" key="2">
    <source>
        <dbReference type="Pfam" id="PF24476"/>
    </source>
</evidence>
<sequence length="658" mass="75331">MDPASAAGLAVGVTSLVFDVFDNSVKRQFVFSIQRTSRQESNESLVFKFLSSMVDMPKECEKCRLQLMIEYNRLLAWGEAVGLIDVPEGSHVAVALGTNAIELCSIVSRIGWLLGEFKAINARWKNELNPYQGNDQATLEECMKMNVVQEVSSLAVAYERTKEERRHLRGTDHIIKWMLKRAGNAKEIVTHPFRVRWVAVDKEAFEALLKDIHILTDRIHELMGDYRQKRVHAATAKTYREMILVRDDVKELKDMLEAITSLIKISKVSGDTNITISNENDETLRDLLRLKTIKHISNEIILKVENGANFDFEKELKGLLSVKRFDTIALSHHFACTEAEGLKLHRPRGTLHLDGTKFEVWLEWKSIENIARGSVQDKDSRLRTAVLAQMLHSNKPRHLYSPNCIGYVDDRDKHNRYGWIFMMPEGSAKGTALKTLHSILGHDYLKPTLAQRISLAWKLASSLQYLHLADWLHKGIHSGNIIFPFDEETFDVEKPILSGFEYSRPESNKTTSRSLDPKWDIYRWPGIQNEAPKTTNSRKTYDTYSFGLILLEIAHWQPLHKIMCLKRWPEPSSQDARIRAWLLGEERFPPFKGTNPLLELRNIAGDKYWKAATRCLIAHGEMGLQTQESDQTHCGEVGVRLQEAFDKFVVEELKGVSI</sequence>
<dbReference type="AlphaFoldDB" id="A0A1F5L1N7"/>
<dbReference type="Pfam" id="PF24476">
    <property type="entry name" value="DUF7580"/>
    <property type="match status" value="1"/>
</dbReference>
<dbReference type="STRING" id="1835702.A0A1F5L1N7"/>
<evidence type="ECO:0000313" key="3">
    <source>
        <dbReference type="EMBL" id="OGE47124.1"/>
    </source>
</evidence>
<gene>
    <name evidence="3" type="ORF">PENARI_c061G00879</name>
</gene>
<protein>
    <submittedName>
        <fullName evidence="3">Uncharacterized protein</fullName>
    </submittedName>
</protein>
<dbReference type="GeneID" id="34582282"/>
<dbReference type="Gene3D" id="1.20.120.1020">
    <property type="entry name" value="Prion-inhibition and propagation, HeLo domain"/>
    <property type="match status" value="1"/>
</dbReference>
<dbReference type="EMBL" id="LXJU01000061">
    <property type="protein sequence ID" value="OGE47124.1"/>
    <property type="molecule type" value="Genomic_DNA"/>
</dbReference>
<dbReference type="PANTHER" id="PTHR37542:SF1">
    <property type="entry name" value="PRION-INHIBITION AND PROPAGATION HELO DOMAIN-CONTAINING PROTEIN"/>
    <property type="match status" value="1"/>
</dbReference>
<feature type="domain" description="DUF7580" evidence="2">
    <location>
        <begin position="446"/>
        <end position="629"/>
    </location>
</feature>
<evidence type="ECO:0000259" key="1">
    <source>
        <dbReference type="Pfam" id="PF14479"/>
    </source>
</evidence>
<keyword evidence="4" id="KW-1185">Reference proteome</keyword>
<dbReference type="Proteomes" id="UP000177622">
    <property type="component" value="Unassembled WGS sequence"/>
</dbReference>
<organism evidence="3 4">
    <name type="scientific">Penicillium arizonense</name>
    <dbReference type="NCBI Taxonomy" id="1835702"/>
    <lineage>
        <taxon>Eukaryota</taxon>
        <taxon>Fungi</taxon>
        <taxon>Dikarya</taxon>
        <taxon>Ascomycota</taxon>
        <taxon>Pezizomycotina</taxon>
        <taxon>Eurotiomycetes</taxon>
        <taxon>Eurotiomycetidae</taxon>
        <taxon>Eurotiales</taxon>
        <taxon>Aspergillaceae</taxon>
        <taxon>Penicillium</taxon>
    </lineage>
</organism>
<dbReference type="Gene3D" id="1.10.510.10">
    <property type="entry name" value="Transferase(Phosphotransferase) domain 1"/>
    <property type="match status" value="1"/>
</dbReference>
<dbReference type="OrthoDB" id="1911848at2759"/>
<dbReference type="SUPFAM" id="SSF56112">
    <property type="entry name" value="Protein kinase-like (PK-like)"/>
    <property type="match status" value="1"/>
</dbReference>
<proteinExistence type="predicted"/>
<dbReference type="Pfam" id="PF14479">
    <property type="entry name" value="HeLo"/>
    <property type="match status" value="1"/>
</dbReference>
<evidence type="ECO:0000313" key="4">
    <source>
        <dbReference type="Proteomes" id="UP000177622"/>
    </source>
</evidence>
<dbReference type="InterPro" id="IPR029498">
    <property type="entry name" value="HeLo_dom"/>
</dbReference>